<feature type="region of interest" description="Disordered" evidence="1">
    <location>
        <begin position="129"/>
        <end position="162"/>
    </location>
</feature>
<feature type="compositionally biased region" description="Low complexity" evidence="1">
    <location>
        <begin position="106"/>
        <end position="117"/>
    </location>
</feature>
<evidence type="ECO:0000256" key="1">
    <source>
        <dbReference type="SAM" id="MobiDB-lite"/>
    </source>
</evidence>
<gene>
    <name evidence="2" type="ORF">METZ01_LOCUS65640</name>
</gene>
<feature type="compositionally biased region" description="Low complexity" evidence="1">
    <location>
        <begin position="129"/>
        <end position="151"/>
    </location>
</feature>
<dbReference type="AlphaFoldDB" id="A0A381T9D5"/>
<name>A0A381T9D5_9ZZZZ</name>
<dbReference type="EMBL" id="UINC01004229">
    <property type="protein sequence ID" value="SVA12786.1"/>
    <property type="molecule type" value="Genomic_DNA"/>
</dbReference>
<accession>A0A381T9D5</accession>
<reference evidence="2" key="1">
    <citation type="submission" date="2018-05" db="EMBL/GenBank/DDBJ databases">
        <authorList>
            <person name="Lanie J.A."/>
            <person name="Ng W.-L."/>
            <person name="Kazmierczak K.M."/>
            <person name="Andrzejewski T.M."/>
            <person name="Davidsen T.M."/>
            <person name="Wayne K.J."/>
            <person name="Tettelin H."/>
            <person name="Glass J.I."/>
            <person name="Rusch D."/>
            <person name="Podicherti R."/>
            <person name="Tsui H.-C.T."/>
            <person name="Winkler M.E."/>
        </authorList>
    </citation>
    <scope>NUCLEOTIDE SEQUENCE</scope>
</reference>
<proteinExistence type="predicted"/>
<feature type="region of interest" description="Disordered" evidence="1">
    <location>
        <begin position="49"/>
        <end position="117"/>
    </location>
</feature>
<feature type="compositionally biased region" description="Polar residues" evidence="1">
    <location>
        <begin position="79"/>
        <end position="98"/>
    </location>
</feature>
<protein>
    <submittedName>
        <fullName evidence="2">Uncharacterized protein</fullName>
    </submittedName>
</protein>
<sequence length="322" mass="33607">MLSAGLLCLLIIGCSGEPVTVVVEEEKSGMAAEVVLGSTMTVEQANTQGTVDTTPVLVNPQPVPSPAPTSQPAEKKVETPTNNVILSPTANPVETKTPSPVPTALPESPAATAEVAPASAVATPIAKEVPSATPVPETSPTATAAPSSEPTAEPRTDDQATSASIAVVTLDSQERYEKHGFSLSTGGATRLIEGGRDLAVADDRQGMVAFQHGSSLAILEWSTDLDGSYNEFLRRSYASLKSANTNWSYAELNEGTLTVDGMEGAYGFFAAGDNVSDLDAFGLIAAWECTASERKFAFSFTGMEPTVVQVRFRTLLDSFDCG</sequence>
<organism evidence="2">
    <name type="scientific">marine metagenome</name>
    <dbReference type="NCBI Taxonomy" id="408172"/>
    <lineage>
        <taxon>unclassified sequences</taxon>
        <taxon>metagenomes</taxon>
        <taxon>ecological metagenomes</taxon>
    </lineage>
</organism>
<evidence type="ECO:0000313" key="2">
    <source>
        <dbReference type="EMBL" id="SVA12786.1"/>
    </source>
</evidence>